<organism evidence="1 2">
    <name type="scientific">Cyprinus carpio carpio</name>
    <dbReference type="NCBI Taxonomy" id="630221"/>
    <lineage>
        <taxon>Eukaryota</taxon>
        <taxon>Metazoa</taxon>
        <taxon>Chordata</taxon>
        <taxon>Craniata</taxon>
        <taxon>Vertebrata</taxon>
        <taxon>Euteleostomi</taxon>
        <taxon>Actinopterygii</taxon>
        <taxon>Neopterygii</taxon>
        <taxon>Teleostei</taxon>
        <taxon>Ostariophysi</taxon>
        <taxon>Cypriniformes</taxon>
        <taxon>Cyprinidae</taxon>
        <taxon>Cyprininae</taxon>
        <taxon>Cyprinus</taxon>
    </lineage>
</organism>
<sequence>MVSQSSSVGYTIMGKTAELTVVQKTTIDTLHKEGKTQKVIAKEAGCSQSSVSKHINREAKGRKRCDRKKCTSNRDNRTLERIVKQNPFKNVGEIHKEWTAAGVSASLLSSSSANVFTAKTSYYHDKIDNCCDARTLFKTFSSLLNPPPPPPSSTLTADDFAVFFTNKTRTISDQFSTPQTEHNFTTTNAYSLSSFSPLSETDVSKLILSSHPTTCPLDPIPTHLLQAISSSIIPSLTHIINSSLHSGTFPSAFKQALVSPLLKKPSLNPALLENYRPVSLLPFIAKTLE</sequence>
<dbReference type="Gene3D" id="1.10.10.10">
    <property type="entry name" value="Winged helix-like DNA-binding domain superfamily/Winged helix DNA-binding domain"/>
    <property type="match status" value="1"/>
</dbReference>
<proteinExistence type="predicted"/>
<keyword evidence="2" id="KW-1185">Reference proteome</keyword>
<evidence type="ECO:0000313" key="1">
    <source>
        <dbReference type="Ensembl" id="ENSCCRP00000126006.1"/>
    </source>
</evidence>
<dbReference type="PANTHER" id="PTHR47510">
    <property type="entry name" value="REVERSE TRANSCRIPTASE DOMAIN-CONTAINING PROTEIN"/>
    <property type="match status" value="1"/>
</dbReference>
<dbReference type="Proteomes" id="UP001108240">
    <property type="component" value="Unplaced"/>
</dbReference>
<reference evidence="1" key="1">
    <citation type="submission" date="2025-08" db="UniProtKB">
        <authorList>
            <consortium name="Ensembl"/>
        </authorList>
    </citation>
    <scope>IDENTIFICATION</scope>
</reference>
<dbReference type="AlphaFoldDB" id="A0A9J7Z490"/>
<dbReference type="SUPFAM" id="SSF46689">
    <property type="entry name" value="Homeodomain-like"/>
    <property type="match status" value="1"/>
</dbReference>
<dbReference type="GeneTree" id="ENSGT01120000271879"/>
<name>A0A9J7Z490_CYPCA</name>
<dbReference type="Ensembl" id="ENSCCRT00000194342.1">
    <property type="protein sequence ID" value="ENSCCRP00000126006.1"/>
    <property type="gene ID" value="ENSCCRG00000054286.1"/>
</dbReference>
<reference evidence="1" key="2">
    <citation type="submission" date="2025-09" db="UniProtKB">
        <authorList>
            <consortium name="Ensembl"/>
        </authorList>
    </citation>
    <scope>IDENTIFICATION</scope>
</reference>
<dbReference type="InterPro" id="IPR009057">
    <property type="entry name" value="Homeodomain-like_sf"/>
</dbReference>
<evidence type="ECO:0000313" key="2">
    <source>
        <dbReference type="Proteomes" id="UP001108240"/>
    </source>
</evidence>
<dbReference type="PANTHER" id="PTHR47510:SF3">
    <property type="entry name" value="ENDO_EXONUCLEASE_PHOSPHATASE DOMAIN-CONTAINING PROTEIN"/>
    <property type="match status" value="1"/>
</dbReference>
<dbReference type="InterPro" id="IPR036388">
    <property type="entry name" value="WH-like_DNA-bd_sf"/>
</dbReference>
<protein>
    <submittedName>
        <fullName evidence="1">Uncharacterized protein</fullName>
    </submittedName>
</protein>
<accession>A0A9J7Z490</accession>